<dbReference type="Proteomes" id="UP000532204">
    <property type="component" value="Unassembled WGS sequence"/>
</dbReference>
<reference evidence="9 16" key="1">
    <citation type="submission" date="2016-10" db="EMBL/GenBank/DDBJ databases">
        <title>Whole genome sequences of antibiotic resistant commensal Escherichia coli from healthy Australian adults.</title>
        <authorList>
            <person name="Moran R.A."/>
            <person name="Anantham S."/>
            <person name="Nigro S.J."/>
            <person name="Holt K.E."/>
            <person name="Hall R.M."/>
        </authorList>
    </citation>
    <scope>NUCLEOTIDE SEQUENCE [LARGE SCALE GENOMIC DNA]</scope>
    <source>
        <strain evidence="9 16">2.3-R4</strain>
    </source>
</reference>
<evidence type="ECO:0000313" key="21">
    <source>
        <dbReference type="Proteomes" id="UP000441160"/>
    </source>
</evidence>
<sequence>MKKRHLLSLLALGISMACYGETYPAPIGPSQSDFGGVGLLQTPTARMAREGELSLNYRDNDQYRYYSASVQLFPWLETTLRYTDVRTRQYSSVEAFSGDQTYKDKAFDLKLRLWEESYWLPQVAVGARDIGGTGLFDAEYLVASKAWGPFDFTLGLGWGYLGTSGNVKNPLCSASDKYCYRDNSYKQAGSIDGSQMFHGPASLFGGVEYQTPWQPLRLKLEYEGNNYQQDFAGKLEQKSKFNVGAIYRVTDWADVNLSYERGNTFMFGVTLRTNFNDLRPSYNDNARPQYQPQPQDAILQHSVVANQLTLLKYNAGLADPQIQAKGDTLYVTGEQVKYRDSREGIIRANRIVMNDLPDGIKTIRITENRLNMPQATTETDVASLKNHLAGEPLGHETTLAQKRVEPVVPQSTEQGWYIDKSRFDFHIDPVLNQSVGGPENFYMYQLGVMGTADLWLTDHLLTTGSLFANLANNYDKFNYTNPPQDSHLPRVRTHVREYVQNDVYVNNLQANYFQHLGNGFYGQVYGGYLETMFGGAGAEVLYRPLDSNWAFGLDANYVKQRDWRSAKDMMKFTDYSVKTGHLTAYWTPSFAQDVLVKASVGQYLAGDKGGTLEIAKRFDSGVVVGGYATITNVSKEEYGEGDFTKGVYVSVPLDLFSSGPTRSRAAIGWTPLTRDGGQQLGRKFQLYDMTSDRSVNFR</sequence>
<evidence type="ECO:0000313" key="5">
    <source>
        <dbReference type="EMBL" id="MQK25369.1"/>
    </source>
</evidence>
<dbReference type="Proteomes" id="UP000250671">
    <property type="component" value="Unassembled WGS sequence"/>
</dbReference>
<dbReference type="EMBL" id="CP057293">
    <property type="protein sequence ID" value="QMF69672.1"/>
    <property type="molecule type" value="Genomic_DNA"/>
</dbReference>
<gene>
    <name evidence="15" type="primary">yjbH</name>
    <name evidence="9" type="ORF">BMT91_12825</name>
    <name evidence="2" type="ORF">E6D34_15060</name>
    <name evidence="5" type="ORF">EIZ93_13805</name>
    <name evidence="11" type="ORF">FOI11_015500</name>
    <name evidence="4" type="ORF">FOI11_20180</name>
    <name evidence="8" type="ORF">G3V95_18105</name>
    <name evidence="3" type="ORF">GOP25_19000</name>
    <name evidence="7" type="ORF">GP944_18100</name>
    <name evidence="6" type="ORF">GP975_12395</name>
    <name evidence="10" type="ORF">HVY77_23875</name>
    <name evidence="14" type="ORF">NCTC13148_04472</name>
    <name evidence="12" type="ORF">NCTC9073_00775</name>
    <name evidence="15" type="ORF">QDW62_24250</name>
    <name evidence="13" type="ORF">SAMEA3752557_02206</name>
</gene>
<evidence type="ECO:0000313" key="13">
    <source>
        <dbReference type="EMBL" id="SQP81987.1"/>
    </source>
</evidence>
<dbReference type="Proteomes" id="UP000581425">
    <property type="component" value="Unassembled WGS sequence"/>
</dbReference>
<dbReference type="EMBL" id="CP063369">
    <property type="protein sequence ID" value="QOY29835.1"/>
    <property type="molecule type" value="Genomic_DNA"/>
</dbReference>
<evidence type="ECO:0000313" key="12">
    <source>
        <dbReference type="EMBL" id="SPX09525.1"/>
    </source>
</evidence>
<evidence type="ECO:0000313" key="23">
    <source>
        <dbReference type="Proteomes" id="UP000469708"/>
    </source>
</evidence>
<evidence type="ECO:0000313" key="19">
    <source>
        <dbReference type="Proteomes" id="UP000254255"/>
    </source>
</evidence>
<dbReference type="Proteomes" id="UP000441160">
    <property type="component" value="Unassembled WGS sequence"/>
</dbReference>
<reference evidence="4 27" key="9">
    <citation type="submission" date="2020-07" db="EMBL/GenBank/DDBJ databases">
        <title>Analysis of Genomes of Bacterial Isolates from Lameness Outbreaks in Broilers.</title>
        <authorList>
            <person name="Ekesi N.S."/>
            <person name="Alrubaye A."/>
            <person name="Rhoads D."/>
        </authorList>
    </citation>
    <scope>NUCLEOTIDE SEQUENCE [LARGE SCALE GENOMIC DNA]</scope>
    <source>
        <strain evidence="4 27">1409</strain>
    </source>
</reference>
<evidence type="ECO:0000313" key="2">
    <source>
        <dbReference type="EMBL" id="EFC9750577.1"/>
    </source>
</evidence>
<dbReference type="Proteomes" id="UP000512322">
    <property type="component" value="Chromosome"/>
</dbReference>
<dbReference type="Proteomes" id="UP000460875">
    <property type="component" value="Unassembled WGS sequence"/>
</dbReference>
<evidence type="ECO:0000313" key="10">
    <source>
        <dbReference type="EMBL" id="QMF69672.1"/>
    </source>
</evidence>
<dbReference type="Proteomes" id="UP000469708">
    <property type="component" value="Unassembled WGS sequence"/>
</dbReference>
<keyword evidence="12" id="KW-0449">Lipoprotein</keyword>
<dbReference type="EMBL" id="UCZA01000011">
    <property type="protein sequence ID" value="SQP81987.1"/>
    <property type="molecule type" value="Genomic_DNA"/>
</dbReference>
<dbReference type="EMBL" id="RYCF01000041">
    <property type="protein sequence ID" value="MQK25369.1"/>
    <property type="molecule type" value="Genomic_DNA"/>
</dbReference>
<evidence type="ECO:0000313" key="8">
    <source>
        <dbReference type="EMBL" id="NEM87380.1"/>
    </source>
</evidence>
<reference evidence="8 23" key="7">
    <citation type="submission" date="2020-02" db="EMBL/GenBank/DDBJ databases">
        <authorList>
            <person name="Subbiah M."/>
            <person name="Call D."/>
        </authorList>
    </citation>
    <scope>NUCLEOTIDE SEQUENCE [LARGE SCALE GENOMIC DNA]</scope>
    <source>
        <strain evidence="8 23">8375wC2</strain>
    </source>
</reference>
<evidence type="ECO:0000313" key="3">
    <source>
        <dbReference type="EMBL" id="EFH5894298.1"/>
    </source>
</evidence>
<dbReference type="EMBL" id="WTRX01000032">
    <property type="protein sequence ID" value="MWU32643.1"/>
    <property type="molecule type" value="Genomic_DNA"/>
</dbReference>
<evidence type="ECO:0000313" key="4">
    <source>
        <dbReference type="EMBL" id="MBA6242255.1"/>
    </source>
</evidence>
<evidence type="ECO:0000313" key="6">
    <source>
        <dbReference type="EMBL" id="MWR38856.1"/>
    </source>
</evidence>
<dbReference type="Proteomes" id="UP000188855">
    <property type="component" value="Unassembled WGS sequence"/>
</dbReference>
<protein>
    <submittedName>
        <fullName evidence="12">Putative lipoprotein</fullName>
    </submittedName>
    <submittedName>
        <fullName evidence="8">YjbH domain-containing protein</fullName>
    </submittedName>
</protein>
<evidence type="ECO:0000313" key="24">
    <source>
        <dbReference type="Proteomes" id="UP000512322"/>
    </source>
</evidence>
<dbReference type="EMBL" id="JAAGYI010000032">
    <property type="protein sequence ID" value="NEM87380.1"/>
    <property type="molecule type" value="Genomic_DNA"/>
</dbReference>
<dbReference type="EMBL" id="JACGTG010000002">
    <property type="protein sequence ID" value="MBA6242255.1"/>
    <property type="molecule type" value="Genomic_DNA"/>
</dbReference>
<evidence type="ECO:0000313" key="26">
    <source>
        <dbReference type="Proteomes" id="UP000532204"/>
    </source>
</evidence>
<dbReference type="AlphaFoldDB" id="A0A024L7Z8"/>
<dbReference type="Proteomes" id="UP000254255">
    <property type="component" value="Unassembled WGS sequence"/>
</dbReference>
<evidence type="ECO:0000313" key="15">
    <source>
        <dbReference type="EMBL" id="WHI01696.1"/>
    </source>
</evidence>
<accession>A0A236GW80</accession>
<dbReference type="Proteomes" id="UP000359125">
    <property type="component" value="Unassembled WGS sequence"/>
</dbReference>
<evidence type="ECO:0000313" key="27">
    <source>
        <dbReference type="Proteomes" id="UP000581425"/>
    </source>
</evidence>
<dbReference type="RefSeq" id="WP_000745706.1">
    <property type="nucleotide sequence ID" value="NZ_AP019675.1"/>
</dbReference>
<dbReference type="PROSITE" id="PS51257">
    <property type="entry name" value="PROKAR_LIPOPROTEIN"/>
    <property type="match status" value="1"/>
</dbReference>
<reference evidence="17 18" key="2">
    <citation type="submission" date="2018-06" db="EMBL/GenBank/DDBJ databases">
        <authorList>
            <consortium name="Pathogen Informatics"/>
            <person name="Doyle S."/>
        </authorList>
    </citation>
    <scope>NUCLEOTIDE SEQUENCE [LARGE SCALE GENOMIC DNA]</scope>
    <source>
        <strain evidence="14 19">NCTC13148</strain>
        <strain evidence="12 18">NCTC9073</strain>
        <strain evidence="13 17">VREC0535</strain>
    </source>
</reference>
<feature type="signal peptide" evidence="1">
    <location>
        <begin position="1"/>
        <end position="20"/>
    </location>
</feature>
<dbReference type="EMBL" id="AASEBA010000026">
    <property type="protein sequence ID" value="EFC9750577.1"/>
    <property type="molecule type" value="Genomic_DNA"/>
</dbReference>
<reference evidence="5 20" key="3">
    <citation type="journal article" date="2019" name="Environ. Health Perspect.">
        <title>Inter-host Transmission of Carbapenemase-Producing Escherichia coli among Humans and Backyard Animals.</title>
        <authorList>
            <person name="Li J."/>
            <person name="Bi Z."/>
            <person name="Ma S."/>
            <person name="Chen B."/>
            <person name="Cai C."/>
            <person name="He J."/>
            <person name="Schwarz S."/>
            <person name="Sun C."/>
            <person name="Zhou Y."/>
            <person name="Yin J."/>
            <person name="Hulth A."/>
            <person name="Wang Y."/>
            <person name="Shen Z."/>
            <person name="Wang S."/>
            <person name="Wu C."/>
            <person name="Nilsson L.E."/>
            <person name="Walsh T.R."/>
            <person name="Borjesson S."/>
            <person name="Shen J."/>
            <person name="Sun Q."/>
            <person name="Wang Y."/>
        </authorList>
    </citation>
    <scope>NUCLEOTIDE SEQUENCE [LARGE SCALE GENOMIC DNA]</scope>
    <source>
        <strain evidence="5 20">A016f</strain>
    </source>
</reference>
<dbReference type="OMA" id="QTPWEPL"/>
<dbReference type="EMBL" id="UGET01000004">
    <property type="protein sequence ID" value="STL90265.1"/>
    <property type="molecule type" value="Genomic_DNA"/>
</dbReference>
<evidence type="ECO:0000256" key="1">
    <source>
        <dbReference type="SAM" id="SignalP"/>
    </source>
</evidence>
<dbReference type="Proteomes" id="UP000581425">
    <property type="component" value="Chromosome"/>
</dbReference>
<evidence type="ECO:0000313" key="25">
    <source>
        <dbReference type="Proteomes" id="UP000531813"/>
    </source>
</evidence>
<organism evidence="8 23">
    <name type="scientific">Escherichia coli</name>
    <dbReference type="NCBI Taxonomy" id="562"/>
    <lineage>
        <taxon>Bacteria</taxon>
        <taxon>Pseudomonadati</taxon>
        <taxon>Pseudomonadota</taxon>
        <taxon>Gammaproteobacteria</taxon>
        <taxon>Enterobacterales</taxon>
        <taxon>Enterobacteriaceae</taxon>
        <taxon>Escherichia</taxon>
    </lineage>
</organism>
<evidence type="ECO:0000313" key="11">
    <source>
        <dbReference type="EMBL" id="QOY29835.1"/>
    </source>
</evidence>
<dbReference type="EMBL" id="CP122634">
    <property type="protein sequence ID" value="WHI01696.1"/>
    <property type="molecule type" value="Genomic_DNA"/>
</dbReference>
<evidence type="ECO:0000313" key="14">
    <source>
        <dbReference type="EMBL" id="STL90265.1"/>
    </source>
</evidence>
<dbReference type="EMBL" id="WTQT01000233">
    <property type="protein sequence ID" value="MWR38856.1"/>
    <property type="molecule type" value="Genomic_DNA"/>
</dbReference>
<evidence type="ECO:0000313" key="16">
    <source>
        <dbReference type="Proteomes" id="UP000188855"/>
    </source>
</evidence>
<dbReference type="Proteomes" id="UP000250780">
    <property type="component" value="Unassembled WGS sequence"/>
</dbReference>
<feature type="chain" id="PRO_5015026171" evidence="1">
    <location>
        <begin position="21"/>
        <end position="698"/>
    </location>
</feature>
<dbReference type="InterPro" id="IPR010344">
    <property type="entry name" value="YbjH"/>
</dbReference>
<name>A0A024L7Z8_ECOLX</name>
<dbReference type="EMBL" id="AASWIS010000023">
    <property type="protein sequence ID" value="EFH5894298.1"/>
    <property type="molecule type" value="Genomic_DNA"/>
</dbReference>
<keyword evidence="1" id="KW-0732">Signal</keyword>
<reference evidence="21 22" key="5">
    <citation type="submission" date="2019-12" db="EMBL/GenBank/DDBJ databases">
        <title>Enteriobacteria Tanzani isolates_8377-8380.</title>
        <authorList>
            <person name="Subbiah M."/>
            <person name="Call D."/>
        </authorList>
    </citation>
    <scope>NUCLEOTIDE SEQUENCE [LARGE SCALE GENOMIC DNA]</scope>
    <source>
        <strain evidence="7 21">8378wB3</strain>
        <strain evidence="6 22">8379wE2</strain>
    </source>
</reference>
<evidence type="ECO:0000313" key="18">
    <source>
        <dbReference type="Proteomes" id="UP000250780"/>
    </source>
</evidence>
<dbReference type="Proteomes" id="UP000531813">
    <property type="component" value="Unassembled WGS sequence"/>
</dbReference>
<reference evidence="11 27" key="10">
    <citation type="submission" date="2020-10" db="EMBL/GenBank/DDBJ databases">
        <title>Analysis of Genomes of Bacterial Isolates from Lameness Outbreaks in Broilers.</title>
        <authorList>
            <person name="Rhoads D."/>
            <person name="Ekesi N.S."/>
        </authorList>
    </citation>
    <scope>NUCLEOTIDE SEQUENCE [LARGE SCALE GENOMIC DNA]</scope>
    <source>
        <strain evidence="11 27">1409</strain>
    </source>
</reference>
<dbReference type="Proteomes" id="UP001179946">
    <property type="component" value="Chromosome"/>
</dbReference>
<evidence type="ECO:0000313" key="9">
    <source>
        <dbReference type="EMBL" id="OOK27759.1"/>
    </source>
</evidence>
<reference evidence="3 25" key="6">
    <citation type="submission" date="2019-12" db="EMBL/GenBank/DDBJ databases">
        <authorList>
            <consortium name="GenomeTrakr network: Whole genome sequencing for foodborne pathogen traceback"/>
        </authorList>
    </citation>
    <scope>NUCLEOTIDE SEQUENCE [LARGE SCALE GENOMIC DNA]</scope>
    <source>
        <strain evidence="3 25">PSU-2243</strain>
    </source>
</reference>
<dbReference type="EMBL" id="MPAF01000021">
    <property type="protein sequence ID" value="OOK27759.1"/>
    <property type="molecule type" value="Genomic_DNA"/>
</dbReference>
<reference evidence="2 26" key="4">
    <citation type="submission" date="2019-05" db="EMBL/GenBank/DDBJ databases">
        <authorList>
            <consortium name="NARMS: The National Antimicrobial Resistance Monitoring System"/>
        </authorList>
    </citation>
    <scope>NUCLEOTIDE SEQUENCE [LARGE SCALE GENOMIC DNA]</scope>
    <source>
        <strain evidence="2 26">CVM N18EC122</strain>
    </source>
</reference>
<evidence type="ECO:0000313" key="20">
    <source>
        <dbReference type="Proteomes" id="UP000359125"/>
    </source>
</evidence>
<evidence type="ECO:0000313" key="7">
    <source>
        <dbReference type="EMBL" id="MWU32643.1"/>
    </source>
</evidence>
<reference evidence="10 24" key="8">
    <citation type="submission" date="2020-06" db="EMBL/GenBank/DDBJ databases">
        <title>REHAB project genomes.</title>
        <authorList>
            <person name="Shaw L.P."/>
        </authorList>
    </citation>
    <scope>NUCLEOTIDE SEQUENCE [LARGE SCALE GENOMIC DNA]</scope>
    <source>
        <strain evidence="10 24">RHB30-C10</strain>
    </source>
</reference>
<evidence type="ECO:0000313" key="17">
    <source>
        <dbReference type="Proteomes" id="UP000250671"/>
    </source>
</evidence>
<evidence type="ECO:0000313" key="22">
    <source>
        <dbReference type="Proteomes" id="UP000460875"/>
    </source>
</evidence>
<reference evidence="15" key="11">
    <citation type="journal article" date="2023" name="Front. Microbiol.">
        <title>Virotyping and genetic antimicrobial susceptibility testing of porcine ETEC/STEC strains and associated plasmid types.</title>
        <authorList>
            <person name="Vereecke N."/>
            <person name="Van Hoorde S."/>
            <person name="Sperling D."/>
            <person name="Theuns S."/>
            <person name="Devriendt B."/>
            <person name="Cox E."/>
        </authorList>
    </citation>
    <scope>NUCLEOTIDE SEQUENCE</scope>
    <source>
        <strain evidence="15">ETEC4085</strain>
    </source>
</reference>
<accession>A0A024L7Z8</accession>
<dbReference type="Pfam" id="PF06082">
    <property type="entry name" value="YjbH"/>
    <property type="match status" value="1"/>
</dbReference>
<dbReference type="EMBL" id="UASD01000005">
    <property type="protein sequence ID" value="SPX09525.1"/>
    <property type="molecule type" value="Genomic_DNA"/>
</dbReference>
<proteinExistence type="predicted"/>